<keyword evidence="2" id="KW-1185">Reference proteome</keyword>
<sequence length="118" mass="13122">MLQALMNVSINCLEVLSKGHFPTAVLSGVQFLHKFLQTTRTPFPSSLDPRLSMISYADELLALKLFLLKKTQSNAGLDEIPSFGFDCGGSIIFHHREDLPADDPTREFPLINTCSLEL</sequence>
<protein>
    <submittedName>
        <fullName evidence="1">Uncharacterized protein</fullName>
    </submittedName>
</protein>
<evidence type="ECO:0000313" key="2">
    <source>
        <dbReference type="Proteomes" id="UP001164746"/>
    </source>
</evidence>
<evidence type="ECO:0000313" key="1">
    <source>
        <dbReference type="EMBL" id="WAR13381.1"/>
    </source>
</evidence>
<gene>
    <name evidence="1" type="ORF">MAR_027561</name>
</gene>
<proteinExistence type="predicted"/>
<reference evidence="1" key="1">
    <citation type="submission" date="2022-11" db="EMBL/GenBank/DDBJ databases">
        <title>Centuries of genome instability and evolution in soft-shell clam transmissible cancer (bioRxiv).</title>
        <authorList>
            <person name="Hart S.F.M."/>
            <person name="Yonemitsu M.A."/>
            <person name="Giersch R.M."/>
            <person name="Beal B.F."/>
            <person name="Arriagada G."/>
            <person name="Davis B.W."/>
            <person name="Ostrander E.A."/>
            <person name="Goff S.P."/>
            <person name="Metzger M.J."/>
        </authorList>
    </citation>
    <scope>NUCLEOTIDE SEQUENCE</scope>
    <source>
        <strain evidence="1">MELC-2E11</strain>
        <tissue evidence="1">Siphon/mantle</tissue>
    </source>
</reference>
<dbReference type="EMBL" id="CP111019">
    <property type="protein sequence ID" value="WAR13381.1"/>
    <property type="molecule type" value="Genomic_DNA"/>
</dbReference>
<organism evidence="1 2">
    <name type="scientific">Mya arenaria</name>
    <name type="common">Soft-shell clam</name>
    <dbReference type="NCBI Taxonomy" id="6604"/>
    <lineage>
        <taxon>Eukaryota</taxon>
        <taxon>Metazoa</taxon>
        <taxon>Spiralia</taxon>
        <taxon>Lophotrochozoa</taxon>
        <taxon>Mollusca</taxon>
        <taxon>Bivalvia</taxon>
        <taxon>Autobranchia</taxon>
        <taxon>Heteroconchia</taxon>
        <taxon>Euheterodonta</taxon>
        <taxon>Imparidentia</taxon>
        <taxon>Neoheterodontei</taxon>
        <taxon>Myida</taxon>
        <taxon>Myoidea</taxon>
        <taxon>Myidae</taxon>
        <taxon>Mya</taxon>
    </lineage>
</organism>
<accession>A0ABY7EX25</accession>
<name>A0ABY7EX25_MYAAR</name>
<dbReference type="Proteomes" id="UP001164746">
    <property type="component" value="Chromosome 8"/>
</dbReference>